<dbReference type="Pfam" id="PF13426">
    <property type="entry name" value="PAS_9"/>
    <property type="match status" value="1"/>
</dbReference>
<dbReference type="PROSITE" id="PS50112">
    <property type="entry name" value="PAS"/>
    <property type="match status" value="1"/>
</dbReference>
<dbReference type="SUPFAM" id="SSF55785">
    <property type="entry name" value="PYP-like sensor domain (PAS domain)"/>
    <property type="match status" value="1"/>
</dbReference>
<feature type="domain" description="GGDEF" evidence="5">
    <location>
        <begin position="521"/>
        <end position="651"/>
    </location>
</feature>
<dbReference type="SMART" id="SM00267">
    <property type="entry name" value="GGDEF"/>
    <property type="match status" value="1"/>
</dbReference>
<dbReference type="InterPro" id="IPR000160">
    <property type="entry name" value="GGDEF_dom"/>
</dbReference>
<dbReference type="InterPro" id="IPR003660">
    <property type="entry name" value="HAMP_dom"/>
</dbReference>
<dbReference type="AlphaFoldDB" id="U3BL64"/>
<dbReference type="CDD" id="cd06225">
    <property type="entry name" value="HAMP"/>
    <property type="match status" value="1"/>
</dbReference>
<evidence type="ECO:0008006" key="8">
    <source>
        <dbReference type="Google" id="ProtNLM"/>
    </source>
</evidence>
<evidence type="ECO:0000313" key="6">
    <source>
        <dbReference type="EMBL" id="GAD67343.1"/>
    </source>
</evidence>
<keyword evidence="2" id="KW-0472">Membrane</keyword>
<dbReference type="STRING" id="1219065.VPR01S_07_01420"/>
<dbReference type="GO" id="GO:0007165">
    <property type="term" value="P:signal transduction"/>
    <property type="evidence" value="ECO:0007669"/>
    <property type="project" value="InterPro"/>
</dbReference>
<reference evidence="6 7" key="1">
    <citation type="submission" date="2013-09" db="EMBL/GenBank/DDBJ databases">
        <title>Whole genome shotgun sequence of Vibrio proteolyticus NBRC 13287.</title>
        <authorList>
            <person name="Isaki S."/>
            <person name="Hosoyama A."/>
            <person name="Numata M."/>
            <person name="Hashimoto M."/>
            <person name="Hosoyama Y."/>
            <person name="Tsuchikane K."/>
            <person name="Noguchi M."/>
            <person name="Hirakata S."/>
            <person name="Ichikawa N."/>
            <person name="Ohji S."/>
            <person name="Yamazoe A."/>
            <person name="Fujita N."/>
        </authorList>
    </citation>
    <scope>NUCLEOTIDE SEQUENCE [LARGE SCALE GENOMIC DNA]</scope>
    <source>
        <strain evidence="6 7">NBRC 13287</strain>
    </source>
</reference>
<dbReference type="EMBL" id="BATJ01000007">
    <property type="protein sequence ID" value="GAD67343.1"/>
    <property type="molecule type" value="Genomic_DNA"/>
</dbReference>
<gene>
    <name evidence="6" type="ORF">VPR01S_07_01420</name>
</gene>
<dbReference type="GO" id="GO:0003824">
    <property type="term" value="F:catalytic activity"/>
    <property type="evidence" value="ECO:0007669"/>
    <property type="project" value="UniProtKB-ARBA"/>
</dbReference>
<dbReference type="PANTHER" id="PTHR44757">
    <property type="entry name" value="DIGUANYLATE CYCLASE DGCP"/>
    <property type="match status" value="1"/>
</dbReference>
<feature type="domain" description="HAMP" evidence="4">
    <location>
        <begin position="185"/>
        <end position="238"/>
    </location>
</feature>
<dbReference type="PANTHER" id="PTHR44757:SF2">
    <property type="entry name" value="BIOFILM ARCHITECTURE MAINTENANCE PROTEIN MBAA"/>
    <property type="match status" value="1"/>
</dbReference>
<evidence type="ECO:0000259" key="5">
    <source>
        <dbReference type="PROSITE" id="PS50887"/>
    </source>
</evidence>
<name>U3BL64_VIBPR</name>
<dbReference type="Gene3D" id="3.30.70.270">
    <property type="match status" value="1"/>
</dbReference>
<dbReference type="Gene3D" id="3.30.450.20">
    <property type="entry name" value="PAS domain"/>
    <property type="match status" value="2"/>
</dbReference>
<organism evidence="6 7">
    <name type="scientific">Vibrio proteolyticus NBRC 13287</name>
    <dbReference type="NCBI Taxonomy" id="1219065"/>
    <lineage>
        <taxon>Bacteria</taxon>
        <taxon>Pseudomonadati</taxon>
        <taxon>Pseudomonadota</taxon>
        <taxon>Gammaproteobacteria</taxon>
        <taxon>Vibrionales</taxon>
        <taxon>Vibrionaceae</taxon>
        <taxon>Vibrio</taxon>
    </lineage>
</organism>
<dbReference type="SUPFAM" id="SSF158472">
    <property type="entry name" value="HAMP domain-like"/>
    <property type="match status" value="1"/>
</dbReference>
<evidence type="ECO:0000313" key="7">
    <source>
        <dbReference type="Proteomes" id="UP000016570"/>
    </source>
</evidence>
<evidence type="ECO:0000259" key="3">
    <source>
        <dbReference type="PROSITE" id="PS50112"/>
    </source>
</evidence>
<dbReference type="PROSITE" id="PS50885">
    <property type="entry name" value="HAMP"/>
    <property type="match status" value="1"/>
</dbReference>
<dbReference type="Gene3D" id="6.10.340.10">
    <property type="match status" value="1"/>
</dbReference>
<proteinExistence type="predicted"/>
<evidence type="ECO:0000259" key="4">
    <source>
        <dbReference type="PROSITE" id="PS50885"/>
    </source>
</evidence>
<dbReference type="Pfam" id="PF00990">
    <property type="entry name" value="GGDEF"/>
    <property type="match status" value="1"/>
</dbReference>
<evidence type="ECO:0000256" key="1">
    <source>
        <dbReference type="ARBA" id="ARBA00001946"/>
    </source>
</evidence>
<protein>
    <recommendedName>
        <fullName evidence="8">Signaling protein</fullName>
    </recommendedName>
</protein>
<dbReference type="SMART" id="SM00091">
    <property type="entry name" value="PAS"/>
    <property type="match status" value="2"/>
</dbReference>
<dbReference type="InterPro" id="IPR043128">
    <property type="entry name" value="Rev_trsase/Diguanyl_cyclase"/>
</dbReference>
<dbReference type="NCBIfam" id="TIGR00229">
    <property type="entry name" value="sensory_box"/>
    <property type="match status" value="1"/>
</dbReference>
<keyword evidence="2" id="KW-0812">Transmembrane</keyword>
<dbReference type="PROSITE" id="PS50887">
    <property type="entry name" value="GGDEF"/>
    <property type="match status" value="1"/>
</dbReference>
<dbReference type="GO" id="GO:0016020">
    <property type="term" value="C:membrane"/>
    <property type="evidence" value="ECO:0007669"/>
    <property type="project" value="InterPro"/>
</dbReference>
<dbReference type="FunFam" id="3.30.70.270:FF:000001">
    <property type="entry name" value="Diguanylate cyclase domain protein"/>
    <property type="match status" value="1"/>
</dbReference>
<keyword evidence="2" id="KW-1133">Transmembrane helix</keyword>
<dbReference type="Proteomes" id="UP000016570">
    <property type="component" value="Unassembled WGS sequence"/>
</dbReference>
<dbReference type="NCBIfam" id="TIGR00254">
    <property type="entry name" value="GGDEF"/>
    <property type="match status" value="1"/>
</dbReference>
<comment type="cofactor">
    <cofactor evidence="1">
        <name>Mg(2+)</name>
        <dbReference type="ChEBI" id="CHEBI:18420"/>
    </cofactor>
</comment>
<feature type="domain" description="PAS" evidence="3">
    <location>
        <begin position="365"/>
        <end position="410"/>
    </location>
</feature>
<keyword evidence="7" id="KW-1185">Reference proteome</keyword>
<accession>U3BL64</accession>
<dbReference type="InterPro" id="IPR035965">
    <property type="entry name" value="PAS-like_dom_sf"/>
</dbReference>
<evidence type="ECO:0000256" key="2">
    <source>
        <dbReference type="SAM" id="Phobius"/>
    </source>
</evidence>
<dbReference type="SUPFAM" id="SSF55073">
    <property type="entry name" value="Nucleotide cyclase"/>
    <property type="match status" value="1"/>
</dbReference>
<dbReference type="InterPro" id="IPR052155">
    <property type="entry name" value="Biofilm_reg_signaling"/>
</dbReference>
<dbReference type="InterPro" id="IPR000014">
    <property type="entry name" value="PAS"/>
</dbReference>
<dbReference type="CDD" id="cd00130">
    <property type="entry name" value="PAS"/>
    <property type="match status" value="1"/>
</dbReference>
<dbReference type="InterPro" id="IPR029787">
    <property type="entry name" value="Nucleotide_cyclase"/>
</dbReference>
<sequence length="651" mass="73278">MKLLNQLSLRNKLVLPIIVFTGVIFFASQVYMFRLSLQREETNLIERVTVLAGGIAHNLHTSLYSEDSLAAQLALSAFNADPDVLGVKLFTRSGQLFASYVSPGFKFSQEDERQLSGLTSGIHIGQNCIYSAIQIQWGEKSIAVLKMAISKDSLKLLYRTAVENSVLFLTLMIVASVVLYLTVQKYIVHPVFALNRAMGDFIDNRSRRIMLYPESNDQIGELFTAFNTMVERLGQHEKRVTFALDKLEVEKAFANEVIETVQHALLVVNRKGEIVHHNAASREVFSCTDDVIQNACLMDLFRVPDCSLFDDALNCGKTFDDELVWVTDLLSRKILLQVSCRVLSRSEQMLFAIQDVTEEEAHRARQRLAAGVFENSHDGLMVLDHDGVITMVNPAFSRMLGYHQNTVLGKPPGEVMDWHQLTSLMPTITDAAFEYGLWQGEIWEKHIDGRLIPMFVKVNLIQNHESSSAYDLVFIFSDLSSTKEMERLEYLAHHDSLTGLGNRAQLCRIVDELLANFSEHQGFGVLYLDLDGFKAVNDTFGHDAGDAVLKQISERLLSQVRAHDLVSRLSGDEFVIIVNHTDRENTIKLAKRLLQLFREPVVYQGQTLHVGSSVGVYYVEHGNETLDSILKKADAAMYRAKMQGKGRLVLA</sequence>
<comment type="caution">
    <text evidence="6">The sequence shown here is derived from an EMBL/GenBank/DDBJ whole genome shotgun (WGS) entry which is preliminary data.</text>
</comment>
<feature type="transmembrane region" description="Helical" evidence="2">
    <location>
        <begin position="13"/>
        <end position="33"/>
    </location>
</feature>
<dbReference type="CDD" id="cd01949">
    <property type="entry name" value="GGDEF"/>
    <property type="match status" value="1"/>
</dbReference>
<dbReference type="Pfam" id="PF13188">
    <property type="entry name" value="PAS_8"/>
    <property type="match status" value="1"/>
</dbReference>
<feature type="transmembrane region" description="Helical" evidence="2">
    <location>
        <begin position="156"/>
        <end position="181"/>
    </location>
</feature>
<dbReference type="eggNOG" id="COG2199">
    <property type="taxonomic scope" value="Bacteria"/>
</dbReference>